<protein>
    <submittedName>
        <fullName evidence="1">Uncharacterized protein</fullName>
    </submittedName>
</protein>
<accession>A0A0F9A1X3</accession>
<reference evidence="1" key="1">
    <citation type="journal article" date="2015" name="Nature">
        <title>Complex archaea that bridge the gap between prokaryotes and eukaryotes.</title>
        <authorList>
            <person name="Spang A."/>
            <person name="Saw J.H."/>
            <person name="Jorgensen S.L."/>
            <person name="Zaremba-Niedzwiedzka K."/>
            <person name="Martijn J."/>
            <person name="Lind A.E."/>
            <person name="van Eijk R."/>
            <person name="Schleper C."/>
            <person name="Guy L."/>
            <person name="Ettema T.J."/>
        </authorList>
    </citation>
    <scope>NUCLEOTIDE SEQUENCE</scope>
</reference>
<dbReference type="AlphaFoldDB" id="A0A0F9A1X3"/>
<comment type="caution">
    <text evidence="1">The sequence shown here is derived from an EMBL/GenBank/DDBJ whole genome shotgun (WGS) entry which is preliminary data.</text>
</comment>
<dbReference type="Gene3D" id="2.60.120.200">
    <property type="match status" value="1"/>
</dbReference>
<dbReference type="InterPro" id="IPR013320">
    <property type="entry name" value="ConA-like_dom_sf"/>
</dbReference>
<organism evidence="1">
    <name type="scientific">marine sediment metagenome</name>
    <dbReference type="NCBI Taxonomy" id="412755"/>
    <lineage>
        <taxon>unclassified sequences</taxon>
        <taxon>metagenomes</taxon>
        <taxon>ecological metagenomes</taxon>
    </lineage>
</organism>
<feature type="non-terminal residue" evidence="1">
    <location>
        <position position="89"/>
    </location>
</feature>
<name>A0A0F9A1X3_9ZZZZ</name>
<gene>
    <name evidence="1" type="ORF">LCGC14_2706380</name>
</gene>
<dbReference type="EMBL" id="LAZR01048368">
    <property type="protein sequence ID" value="KKK92095.1"/>
    <property type="molecule type" value="Genomic_DNA"/>
</dbReference>
<dbReference type="SUPFAM" id="SSF49899">
    <property type="entry name" value="Concanavalin A-like lectins/glucanases"/>
    <property type="match status" value="1"/>
</dbReference>
<evidence type="ECO:0000313" key="1">
    <source>
        <dbReference type="EMBL" id="KKK92095.1"/>
    </source>
</evidence>
<proteinExistence type="predicted"/>
<sequence>MALADNIVAFWKLGEADGAARLDSIGANNLADNATVTKIAGKVGFAAHFTRISSQFLSIVDNVALSGSDRNISMSTWIYMDSKPVTSMD</sequence>